<dbReference type="InterPro" id="IPR047055">
    <property type="entry name" value="MotA-like"/>
</dbReference>
<feature type="transmembrane region" description="Helical" evidence="7">
    <location>
        <begin position="155"/>
        <end position="179"/>
    </location>
</feature>
<evidence type="ECO:0000256" key="4">
    <source>
        <dbReference type="ARBA" id="ARBA00022989"/>
    </source>
</evidence>
<protein>
    <recommendedName>
        <fullName evidence="8">MotA/TolQ/ExbB proton channel domain-containing protein</fullName>
    </recommendedName>
</protein>
<comment type="subcellular location">
    <subcellularLocation>
        <location evidence="1">Cell membrane</location>
        <topology evidence="1">Multi-pass membrane protein</topology>
    </subcellularLocation>
    <subcellularLocation>
        <location evidence="6">Membrane</location>
        <topology evidence="6">Multi-pass membrane protein</topology>
    </subcellularLocation>
</comment>
<evidence type="ECO:0000256" key="5">
    <source>
        <dbReference type="ARBA" id="ARBA00023136"/>
    </source>
</evidence>
<sequence length="226" mass="24384">MNEATGLLDPLALGIVLIGTVFATLAREGWQDMATAIARAFRLTRKGFDAAAARSALARTVREIRQRGHLGARAVDPPDEPTSQLLGTYIRSGSIDAMMKLARTQRLERDITNVAAVRVFEAAGELAPVFGLVGTLFSITQLMPDIETSSTDIVMASVAGAVLSSLYGVLSANLVFFPFARAIERRGDKEEAERSLLLEWFEGELMDTRNAPTKMPRTITSVAGAT</sequence>
<evidence type="ECO:0000313" key="10">
    <source>
        <dbReference type="Proteomes" id="UP000027647"/>
    </source>
</evidence>
<reference evidence="9 10" key="1">
    <citation type="submission" date="2014-04" db="EMBL/GenBank/DDBJ databases">
        <title>A comprehensive comparison of genomes of Erythrobacter spp. strains.</title>
        <authorList>
            <person name="Zheng Q."/>
        </authorList>
    </citation>
    <scope>NUCLEOTIDE SEQUENCE [LARGE SCALE GENOMIC DNA]</scope>
    <source>
        <strain evidence="9 10">DSM 6997</strain>
    </source>
</reference>
<dbReference type="InterPro" id="IPR002898">
    <property type="entry name" value="MotA_ExbB_proton_chnl"/>
</dbReference>
<comment type="caution">
    <text evidence="9">The sequence shown here is derived from an EMBL/GenBank/DDBJ whole genome shotgun (WGS) entry which is preliminary data.</text>
</comment>
<dbReference type="GO" id="GO:0071978">
    <property type="term" value="P:bacterial-type flagellum-dependent swarming motility"/>
    <property type="evidence" value="ECO:0007669"/>
    <property type="project" value="InterPro"/>
</dbReference>
<keyword evidence="4 7" id="KW-1133">Transmembrane helix</keyword>
<keyword evidence="6" id="KW-0653">Protein transport</keyword>
<dbReference type="RefSeq" id="WP_051699288.1">
    <property type="nucleotide sequence ID" value="NZ_JMIW01000007.1"/>
</dbReference>
<dbReference type="Proteomes" id="UP000027647">
    <property type="component" value="Unassembled WGS sequence"/>
</dbReference>
<feature type="transmembrane region" description="Helical" evidence="7">
    <location>
        <begin position="126"/>
        <end position="143"/>
    </location>
</feature>
<dbReference type="GO" id="GO:0006935">
    <property type="term" value="P:chemotaxis"/>
    <property type="evidence" value="ECO:0007669"/>
    <property type="project" value="InterPro"/>
</dbReference>
<evidence type="ECO:0000256" key="7">
    <source>
        <dbReference type="SAM" id="Phobius"/>
    </source>
</evidence>
<dbReference type="GO" id="GO:0005886">
    <property type="term" value="C:plasma membrane"/>
    <property type="evidence" value="ECO:0007669"/>
    <property type="project" value="UniProtKB-SubCell"/>
</dbReference>
<feature type="domain" description="MotA/TolQ/ExbB proton channel" evidence="8">
    <location>
        <begin position="114"/>
        <end position="193"/>
    </location>
</feature>
<evidence type="ECO:0000256" key="3">
    <source>
        <dbReference type="ARBA" id="ARBA00022692"/>
    </source>
</evidence>
<dbReference type="EMBL" id="JMIW01000007">
    <property type="protein sequence ID" value="KEO88695.1"/>
    <property type="molecule type" value="Genomic_DNA"/>
</dbReference>
<gene>
    <name evidence="9" type="ORF">EH31_14730</name>
</gene>
<accession>A0A074M7K7</accession>
<evidence type="ECO:0000256" key="6">
    <source>
        <dbReference type="RuleBase" id="RU004057"/>
    </source>
</evidence>
<evidence type="ECO:0000256" key="1">
    <source>
        <dbReference type="ARBA" id="ARBA00004651"/>
    </source>
</evidence>
<dbReference type="eggNOG" id="COG1291">
    <property type="taxonomic scope" value="Bacteria"/>
</dbReference>
<dbReference type="GO" id="GO:0015031">
    <property type="term" value="P:protein transport"/>
    <property type="evidence" value="ECO:0007669"/>
    <property type="project" value="UniProtKB-KW"/>
</dbReference>
<evidence type="ECO:0000256" key="2">
    <source>
        <dbReference type="ARBA" id="ARBA00022475"/>
    </source>
</evidence>
<keyword evidence="6" id="KW-0813">Transport</keyword>
<keyword evidence="10" id="KW-1185">Reference proteome</keyword>
<evidence type="ECO:0000259" key="8">
    <source>
        <dbReference type="Pfam" id="PF01618"/>
    </source>
</evidence>
<organism evidence="9 10">
    <name type="scientific">Erythrobacter longus</name>
    <dbReference type="NCBI Taxonomy" id="1044"/>
    <lineage>
        <taxon>Bacteria</taxon>
        <taxon>Pseudomonadati</taxon>
        <taxon>Pseudomonadota</taxon>
        <taxon>Alphaproteobacteria</taxon>
        <taxon>Sphingomonadales</taxon>
        <taxon>Erythrobacteraceae</taxon>
        <taxon>Erythrobacter/Porphyrobacter group</taxon>
        <taxon>Erythrobacter</taxon>
    </lineage>
</organism>
<dbReference type="OrthoDB" id="9806929at2"/>
<feature type="transmembrane region" description="Helical" evidence="7">
    <location>
        <begin position="6"/>
        <end position="26"/>
    </location>
</feature>
<dbReference type="STRING" id="1044.EH31_14730"/>
<evidence type="ECO:0000313" key="9">
    <source>
        <dbReference type="EMBL" id="KEO88695.1"/>
    </source>
</evidence>
<keyword evidence="5 7" id="KW-0472">Membrane</keyword>
<keyword evidence="2" id="KW-1003">Cell membrane</keyword>
<dbReference type="Pfam" id="PF01618">
    <property type="entry name" value="MotA_ExbB"/>
    <property type="match status" value="1"/>
</dbReference>
<comment type="similarity">
    <text evidence="6">Belongs to the exbB/tolQ family.</text>
</comment>
<keyword evidence="3 7" id="KW-0812">Transmembrane</keyword>
<dbReference type="PANTHER" id="PTHR30433">
    <property type="entry name" value="CHEMOTAXIS PROTEIN MOTA"/>
    <property type="match status" value="1"/>
</dbReference>
<proteinExistence type="inferred from homology"/>
<dbReference type="AlphaFoldDB" id="A0A074M7K7"/>
<name>A0A074M7K7_ERYLO</name>